<dbReference type="SUPFAM" id="SSF88659">
    <property type="entry name" value="Sigma3 and sigma4 domains of RNA polymerase sigma factors"/>
    <property type="match status" value="1"/>
</dbReference>
<dbReference type="InterPro" id="IPR039425">
    <property type="entry name" value="RNA_pol_sigma-70-like"/>
</dbReference>
<evidence type="ECO:0000256" key="4">
    <source>
        <dbReference type="ARBA" id="ARBA00023163"/>
    </source>
</evidence>
<keyword evidence="4" id="KW-0804">Transcription</keyword>
<dbReference type="GO" id="GO:0006352">
    <property type="term" value="P:DNA-templated transcription initiation"/>
    <property type="evidence" value="ECO:0007669"/>
    <property type="project" value="InterPro"/>
</dbReference>
<keyword evidence="2" id="KW-0805">Transcription regulation</keyword>
<dbReference type="Pfam" id="PF04542">
    <property type="entry name" value="Sigma70_r2"/>
    <property type="match status" value="1"/>
</dbReference>
<dbReference type="InterPro" id="IPR014284">
    <property type="entry name" value="RNA_pol_sigma-70_dom"/>
</dbReference>
<dbReference type="InterPro" id="IPR007627">
    <property type="entry name" value="RNA_pol_sigma70_r2"/>
</dbReference>
<dbReference type="PANTHER" id="PTHR43133:SF51">
    <property type="entry name" value="RNA POLYMERASE SIGMA FACTOR"/>
    <property type="match status" value="1"/>
</dbReference>
<dbReference type="InterPro" id="IPR013324">
    <property type="entry name" value="RNA_pol_sigma_r3/r4-like"/>
</dbReference>
<dbReference type="Gene3D" id="1.10.1740.10">
    <property type="match status" value="1"/>
</dbReference>
<dbReference type="Gene3D" id="1.10.10.10">
    <property type="entry name" value="Winged helix-like DNA-binding domain superfamily/Winged helix DNA-binding domain"/>
    <property type="match status" value="1"/>
</dbReference>
<dbReference type="InterPro" id="IPR013325">
    <property type="entry name" value="RNA_pol_sigma_r2"/>
</dbReference>
<evidence type="ECO:0000256" key="2">
    <source>
        <dbReference type="ARBA" id="ARBA00023015"/>
    </source>
</evidence>
<comment type="similarity">
    <text evidence="1">Belongs to the sigma-70 factor family. ECF subfamily.</text>
</comment>
<dbReference type="NCBIfam" id="TIGR02937">
    <property type="entry name" value="sigma70-ECF"/>
    <property type="match status" value="1"/>
</dbReference>
<dbReference type="EMBL" id="JACBAZ010000012">
    <property type="protein sequence ID" value="NWK57432.1"/>
    <property type="molecule type" value="Genomic_DNA"/>
</dbReference>
<keyword evidence="3" id="KW-0731">Sigma factor</keyword>
<evidence type="ECO:0000256" key="1">
    <source>
        <dbReference type="ARBA" id="ARBA00010641"/>
    </source>
</evidence>
<name>A0A851GK90_9BACT</name>
<organism evidence="6 7">
    <name type="scientific">Oceaniferula marina</name>
    <dbReference type="NCBI Taxonomy" id="2748318"/>
    <lineage>
        <taxon>Bacteria</taxon>
        <taxon>Pseudomonadati</taxon>
        <taxon>Verrucomicrobiota</taxon>
        <taxon>Verrucomicrobiia</taxon>
        <taxon>Verrucomicrobiales</taxon>
        <taxon>Verrucomicrobiaceae</taxon>
        <taxon>Oceaniferula</taxon>
    </lineage>
</organism>
<dbReference type="InterPro" id="IPR036388">
    <property type="entry name" value="WH-like_DNA-bd_sf"/>
</dbReference>
<evidence type="ECO:0000259" key="5">
    <source>
        <dbReference type="Pfam" id="PF04542"/>
    </source>
</evidence>
<reference evidence="6 7" key="1">
    <citation type="submission" date="2020-07" db="EMBL/GenBank/DDBJ databases">
        <title>Roseicoccus Jingziensis gen. nov., sp. nov., isolated from coastal seawater.</title>
        <authorList>
            <person name="Feng X."/>
        </authorList>
    </citation>
    <scope>NUCLEOTIDE SEQUENCE [LARGE SCALE GENOMIC DNA]</scope>
    <source>
        <strain evidence="6 7">N1E253</strain>
    </source>
</reference>
<accession>A0A851GK90</accession>
<keyword evidence="7" id="KW-1185">Reference proteome</keyword>
<dbReference type="AlphaFoldDB" id="A0A851GK90"/>
<comment type="caution">
    <text evidence="6">The sequence shown here is derived from an EMBL/GenBank/DDBJ whole genome shotgun (WGS) entry which is preliminary data.</text>
</comment>
<dbReference type="SUPFAM" id="SSF88946">
    <property type="entry name" value="Sigma2 domain of RNA polymerase sigma factors"/>
    <property type="match status" value="1"/>
</dbReference>
<sequence>MSPAPTNHAENQGKKLSDREFELAIKGIQRGLCGYIASITSHSSDRDDILQETNLFLWQRKNEFKSGTNFKAWAFKVAYFKAMGSRRDKVRRGEEVFSEDITQRIATGAESYFDNSPDKFPALENCLKKLKPEEYQLLQEKYFKGNTITDFSRRNKQSAGTLLKKLSRIRLRLRACIEQQLP</sequence>
<proteinExistence type="inferred from homology"/>
<gene>
    <name evidence="6" type="ORF">HW115_17570</name>
</gene>
<evidence type="ECO:0000313" key="6">
    <source>
        <dbReference type="EMBL" id="NWK57432.1"/>
    </source>
</evidence>
<dbReference type="Proteomes" id="UP000557872">
    <property type="component" value="Unassembled WGS sequence"/>
</dbReference>
<evidence type="ECO:0000313" key="7">
    <source>
        <dbReference type="Proteomes" id="UP000557872"/>
    </source>
</evidence>
<dbReference type="RefSeq" id="WP_178934496.1">
    <property type="nucleotide sequence ID" value="NZ_JACBAZ010000012.1"/>
</dbReference>
<feature type="domain" description="RNA polymerase sigma-70 region 2" evidence="5">
    <location>
        <begin position="29"/>
        <end position="90"/>
    </location>
</feature>
<dbReference type="GO" id="GO:0016987">
    <property type="term" value="F:sigma factor activity"/>
    <property type="evidence" value="ECO:0007669"/>
    <property type="project" value="UniProtKB-KW"/>
</dbReference>
<evidence type="ECO:0000256" key="3">
    <source>
        <dbReference type="ARBA" id="ARBA00023082"/>
    </source>
</evidence>
<protein>
    <submittedName>
        <fullName evidence="6">Sigma-70 family RNA polymerase sigma factor</fullName>
    </submittedName>
</protein>
<dbReference type="PANTHER" id="PTHR43133">
    <property type="entry name" value="RNA POLYMERASE ECF-TYPE SIGMA FACTO"/>
    <property type="match status" value="1"/>
</dbReference>